<evidence type="ECO:0008006" key="3">
    <source>
        <dbReference type="Google" id="ProtNLM"/>
    </source>
</evidence>
<organism evidence="1 2">
    <name type="scientific">Hymenobacter nitidus</name>
    <dbReference type="NCBI Taxonomy" id="2880929"/>
    <lineage>
        <taxon>Bacteria</taxon>
        <taxon>Pseudomonadati</taxon>
        <taxon>Bacteroidota</taxon>
        <taxon>Cytophagia</taxon>
        <taxon>Cytophagales</taxon>
        <taxon>Hymenobacteraceae</taxon>
        <taxon>Hymenobacter</taxon>
    </lineage>
</organism>
<dbReference type="SUPFAM" id="SSF46458">
    <property type="entry name" value="Globin-like"/>
    <property type="match status" value="1"/>
</dbReference>
<proteinExistence type="predicted"/>
<evidence type="ECO:0000313" key="2">
    <source>
        <dbReference type="Proteomes" id="UP001165297"/>
    </source>
</evidence>
<dbReference type="EMBL" id="JAJADQ010000008">
    <property type="protein sequence ID" value="MCB2379201.1"/>
    <property type="molecule type" value="Genomic_DNA"/>
</dbReference>
<dbReference type="InterPro" id="IPR009050">
    <property type="entry name" value="Globin-like_sf"/>
</dbReference>
<evidence type="ECO:0000313" key="1">
    <source>
        <dbReference type="EMBL" id="MCB2379201.1"/>
    </source>
</evidence>
<dbReference type="InterPro" id="IPR012292">
    <property type="entry name" value="Globin/Proto"/>
</dbReference>
<reference evidence="1" key="1">
    <citation type="submission" date="2021-10" db="EMBL/GenBank/DDBJ databases">
        <authorList>
            <person name="Dean J.D."/>
            <person name="Kim M.K."/>
            <person name="Newey C.N."/>
            <person name="Stoker T.S."/>
            <person name="Thompson D.W."/>
            <person name="Grose J.H."/>
        </authorList>
    </citation>
    <scope>NUCLEOTIDE SEQUENCE</scope>
    <source>
        <strain evidence="1">BT635</strain>
    </source>
</reference>
<keyword evidence="2" id="KW-1185">Reference proteome</keyword>
<comment type="caution">
    <text evidence="1">The sequence shown here is derived from an EMBL/GenBank/DDBJ whole genome shotgun (WGS) entry which is preliminary data.</text>
</comment>
<gene>
    <name evidence="1" type="ORF">LGH70_16500</name>
</gene>
<sequence>MPAHLASDLSCTAQCRRFARLFTARLATDTLLGPLFSPAREEASTAEYAWWELALTGRSYHGRPTSGTHDTPLTAAHLARWCQLLDDTLAANFTGPLTQAARAALRNLATMRTHWQLVGQRRPVALNLMDPASHRLAA</sequence>
<dbReference type="RefSeq" id="WP_226187775.1">
    <property type="nucleotide sequence ID" value="NZ_JAJADQ010000008.1"/>
</dbReference>
<name>A0ABS8AG19_9BACT</name>
<protein>
    <recommendedName>
        <fullName evidence="3">Group III truncated hemoglobin</fullName>
    </recommendedName>
</protein>
<accession>A0ABS8AG19</accession>
<dbReference type="Gene3D" id="1.10.490.10">
    <property type="entry name" value="Globins"/>
    <property type="match status" value="1"/>
</dbReference>
<dbReference type="Proteomes" id="UP001165297">
    <property type="component" value="Unassembled WGS sequence"/>
</dbReference>